<dbReference type="CDD" id="cd03888">
    <property type="entry name" value="M20_PepV"/>
    <property type="match status" value="1"/>
</dbReference>
<dbReference type="Proteomes" id="UP000767854">
    <property type="component" value="Unassembled WGS sequence"/>
</dbReference>
<keyword evidence="8" id="KW-0482">Metalloprotease</keyword>
<dbReference type="Pfam" id="PF01546">
    <property type="entry name" value="Peptidase_M20"/>
    <property type="match status" value="1"/>
</dbReference>
<dbReference type="NCBIfam" id="TIGR01887">
    <property type="entry name" value="dipeptidaselike"/>
    <property type="match status" value="1"/>
</dbReference>
<comment type="cofactor">
    <cofactor evidence="1">
        <name>Zn(2+)</name>
        <dbReference type="ChEBI" id="CHEBI:29105"/>
    </cofactor>
</comment>
<evidence type="ECO:0000256" key="4">
    <source>
        <dbReference type="ARBA" id="ARBA00022723"/>
    </source>
</evidence>
<dbReference type="Gene3D" id="3.40.630.10">
    <property type="entry name" value="Zn peptidases"/>
    <property type="match status" value="1"/>
</dbReference>
<dbReference type="NCBIfam" id="NF005591">
    <property type="entry name" value="PRK07318.1"/>
    <property type="match status" value="1"/>
</dbReference>
<dbReference type="PANTHER" id="PTHR43808">
    <property type="entry name" value="ACETYLORNITHINE DEACETYLASE"/>
    <property type="match status" value="1"/>
</dbReference>
<evidence type="ECO:0000256" key="3">
    <source>
        <dbReference type="ARBA" id="ARBA00022670"/>
    </source>
</evidence>
<evidence type="ECO:0000256" key="8">
    <source>
        <dbReference type="ARBA" id="ARBA00023049"/>
    </source>
</evidence>
<evidence type="ECO:0000256" key="1">
    <source>
        <dbReference type="ARBA" id="ARBA00001947"/>
    </source>
</evidence>
<comment type="similarity">
    <text evidence="2">Belongs to the peptidase M20A family.</text>
</comment>
<dbReference type="GO" id="GO:0009014">
    <property type="term" value="F:succinyl-diaminopimelate desuccinylase activity"/>
    <property type="evidence" value="ECO:0007669"/>
    <property type="project" value="UniProtKB-EC"/>
</dbReference>
<dbReference type="Pfam" id="PF07687">
    <property type="entry name" value="M20_dimer"/>
    <property type="match status" value="1"/>
</dbReference>
<dbReference type="SUPFAM" id="SSF55031">
    <property type="entry name" value="Bacterial exopeptidase dimerisation domain"/>
    <property type="match status" value="1"/>
</dbReference>
<keyword evidence="4" id="KW-0479">Metal-binding</keyword>
<dbReference type="InterPro" id="IPR002933">
    <property type="entry name" value="Peptidase_M20"/>
</dbReference>
<accession>A0ABS2MPA8</accession>
<keyword evidence="3" id="KW-0645">Protease</keyword>
<evidence type="ECO:0000313" key="11">
    <source>
        <dbReference type="Proteomes" id="UP000767854"/>
    </source>
</evidence>
<evidence type="ECO:0000313" key="10">
    <source>
        <dbReference type="EMBL" id="MBM7561236.1"/>
    </source>
</evidence>
<keyword evidence="11" id="KW-1185">Reference proteome</keyword>
<comment type="caution">
    <text evidence="10">The sequence shown here is derived from an EMBL/GenBank/DDBJ whole genome shotgun (WGS) entry which is preliminary data.</text>
</comment>
<dbReference type="InterPro" id="IPR010964">
    <property type="entry name" value="M20A_pepV-rel"/>
</dbReference>
<sequence length="458" mass="50250">MIETNIPKYQEELIKTLQTLVKFKSVKDAPGPNAPYGVEISKTLDAALEIGEKMGFKAVNVDHHAGYIEFGEGKEMLGILCHLDVVPEGTGWSHPPYAGVVVDDRLYGRGTLDDKGPMVACLYAMKILKDSGFTPQKRIRLILGTDEESGSNCMKYYLEKAEKPTVAFSPDADFPVIHGEMGIVLAEFTKKFGPQDEDGGIKVLEIKGGTAPNMVPELATASVVSPFDLSEIVALYDKADLVLTQEGSVSHIKCHGVSAHGSTPEKGVNAISQLIQFLSILDLQIGDTSDFIRYIAERIGTETDGESLGIAHKDYFNALVSNLGMLHITENSGKMVLNIRYPITYKERKLKKAIDSAIRGTGIELTNWHCAPPLFFKPDHPLVKTLMTVYKTCTGDENAKPITIGGGTYARTMPNAVAFGALFPGQEDTMHQKNEYIRIPDLMKITEIYTQAIYELSK</sequence>
<keyword evidence="5 10" id="KW-0378">Hydrolase</keyword>
<reference evidence="10 11" key="1">
    <citation type="submission" date="2021-01" db="EMBL/GenBank/DDBJ databases">
        <title>Genomic Encyclopedia of Type Strains, Phase IV (KMG-IV): sequencing the most valuable type-strain genomes for metagenomic binning, comparative biology and taxonomic classification.</title>
        <authorList>
            <person name="Goeker M."/>
        </authorList>
    </citation>
    <scope>NUCLEOTIDE SEQUENCE [LARGE SCALE GENOMIC DNA]</scope>
    <source>
        <strain evidence="10 11">DSM 24436</strain>
    </source>
</reference>
<dbReference type="PANTHER" id="PTHR43808:SF31">
    <property type="entry name" value="N-ACETYL-L-CITRULLINE DEACETYLASE"/>
    <property type="match status" value="1"/>
</dbReference>
<dbReference type="InterPro" id="IPR011650">
    <property type="entry name" value="Peptidase_M20_dimer"/>
</dbReference>
<dbReference type="RefSeq" id="WP_204662520.1">
    <property type="nucleotide sequence ID" value="NZ_JAFBDT010000004.1"/>
</dbReference>
<evidence type="ECO:0000256" key="5">
    <source>
        <dbReference type="ARBA" id="ARBA00022801"/>
    </source>
</evidence>
<name>A0ABS2MPA8_9FIRM</name>
<evidence type="ECO:0000256" key="6">
    <source>
        <dbReference type="ARBA" id="ARBA00022833"/>
    </source>
</evidence>
<dbReference type="SUPFAM" id="SSF53187">
    <property type="entry name" value="Zn-dependent exopeptidases"/>
    <property type="match status" value="1"/>
</dbReference>
<evidence type="ECO:0000256" key="2">
    <source>
        <dbReference type="ARBA" id="ARBA00006247"/>
    </source>
</evidence>
<dbReference type="Gene3D" id="3.30.70.360">
    <property type="match status" value="2"/>
</dbReference>
<dbReference type="InterPro" id="IPR050072">
    <property type="entry name" value="Peptidase_M20A"/>
</dbReference>
<protein>
    <submittedName>
        <fullName evidence="10">Succinyl-diaminopimelate desuccinylase</fullName>
        <ecNumber evidence="10">3.5.1.18</ecNumber>
    </submittedName>
</protein>
<organism evidence="10 11">
    <name type="scientific">Fusibacter tunisiensis</name>
    <dbReference type="NCBI Taxonomy" id="1008308"/>
    <lineage>
        <taxon>Bacteria</taxon>
        <taxon>Bacillati</taxon>
        <taxon>Bacillota</taxon>
        <taxon>Clostridia</taxon>
        <taxon>Eubacteriales</taxon>
        <taxon>Eubacteriales Family XII. Incertae Sedis</taxon>
        <taxon>Fusibacter</taxon>
    </lineage>
</organism>
<dbReference type="InterPro" id="IPR036264">
    <property type="entry name" value="Bact_exopeptidase_dim_dom"/>
</dbReference>
<keyword evidence="7" id="KW-0224">Dipeptidase</keyword>
<keyword evidence="6" id="KW-0862">Zinc</keyword>
<proteinExistence type="inferred from homology"/>
<gene>
    <name evidence="10" type="ORF">JOC49_000756</name>
</gene>
<dbReference type="EMBL" id="JAFBDT010000004">
    <property type="protein sequence ID" value="MBM7561236.1"/>
    <property type="molecule type" value="Genomic_DNA"/>
</dbReference>
<evidence type="ECO:0000256" key="7">
    <source>
        <dbReference type="ARBA" id="ARBA00022997"/>
    </source>
</evidence>
<dbReference type="EC" id="3.5.1.18" evidence="10"/>
<evidence type="ECO:0000259" key="9">
    <source>
        <dbReference type="Pfam" id="PF07687"/>
    </source>
</evidence>
<feature type="domain" description="Peptidase M20 dimerisation" evidence="9">
    <location>
        <begin position="251"/>
        <end position="284"/>
    </location>
</feature>